<gene>
    <name evidence="3" type="ORF">GA_TR7227_c1_g1_i1_g.23773</name>
</gene>
<dbReference type="EMBL" id="GEVI01015341">
    <property type="protein sequence ID" value="JAU16979.1"/>
    <property type="molecule type" value="Transcribed_RNA"/>
</dbReference>
<organism evidence="3">
    <name type="scientific">Noccaea caerulescens</name>
    <name type="common">Alpine penny-cress</name>
    <name type="synonym">Thlaspi caerulescens</name>
    <dbReference type="NCBI Taxonomy" id="107243"/>
    <lineage>
        <taxon>Eukaryota</taxon>
        <taxon>Viridiplantae</taxon>
        <taxon>Streptophyta</taxon>
        <taxon>Embryophyta</taxon>
        <taxon>Tracheophyta</taxon>
        <taxon>Spermatophyta</taxon>
        <taxon>Magnoliopsida</taxon>
        <taxon>eudicotyledons</taxon>
        <taxon>Gunneridae</taxon>
        <taxon>Pentapetalae</taxon>
        <taxon>rosids</taxon>
        <taxon>malvids</taxon>
        <taxon>Brassicales</taxon>
        <taxon>Brassicaceae</taxon>
        <taxon>Coluteocarpeae</taxon>
        <taxon>Noccaea</taxon>
    </lineage>
</organism>
<sequence length="330" mass="38703">MGNCIAINFDFNDQTLIRIFGFLGGKGYIRNLRDNLRYLRREIENLKLTQQEVKEKVARDEAQHRKRLWLNRVEETDREFNDLRRTSDDHLKELFLCDLCSINVCSSYYYGERVFLLLEDIKRLKQEGKDLISEDQRQQPQQVQRQQPQAGQIQQPQAGQRQPPVVTSQGCMFNVRDLTISSGGDSTYWTFMSITESANESAFEVAKMRECYYLDVRGKFNTEKLTSGTRYEVVFVVKVEDTMSRWDVPAKVELMVFDNPLQERELHFDDLQRNEWVEIQAGVFVAPPHKKEVKFCLYQREAHKMTGLVVKGAIVRPMEQVKCMHKPRTS</sequence>
<reference evidence="3" key="1">
    <citation type="submission" date="2016-07" db="EMBL/GenBank/DDBJ databases">
        <title>De novo transcriptome assembly of four accessions of the metal hyperaccumulator plant Noccaea caerulescens.</title>
        <authorList>
            <person name="Blande D."/>
            <person name="Halimaa P."/>
            <person name="Tervahauta A.I."/>
            <person name="Aarts M.G."/>
            <person name="Karenlampi S.O."/>
        </authorList>
    </citation>
    <scope>NUCLEOTIDE SEQUENCE</scope>
</reference>
<feature type="compositionally biased region" description="Low complexity" evidence="2">
    <location>
        <begin position="138"/>
        <end position="165"/>
    </location>
</feature>
<proteinExistence type="predicted"/>
<keyword evidence="1" id="KW-0175">Coiled coil</keyword>
<accession>A0A1J3DAB4</accession>
<dbReference type="InterPro" id="IPR025886">
    <property type="entry name" value="PP2-like"/>
</dbReference>
<evidence type="ECO:0000256" key="2">
    <source>
        <dbReference type="SAM" id="MobiDB-lite"/>
    </source>
</evidence>
<evidence type="ECO:0000313" key="3">
    <source>
        <dbReference type="EMBL" id="JAU16979.1"/>
    </source>
</evidence>
<feature type="region of interest" description="Disordered" evidence="2">
    <location>
        <begin position="132"/>
        <end position="165"/>
    </location>
</feature>
<name>A0A1J3DAB4_NOCCA</name>
<dbReference type="PANTHER" id="PTHR48478:SF1">
    <property type="entry name" value="LECTIN-LIKE"/>
    <property type="match status" value="1"/>
</dbReference>
<dbReference type="InterPro" id="IPR052147">
    <property type="entry name" value="PP2-like/Lectin"/>
</dbReference>
<dbReference type="AlphaFoldDB" id="A0A1J3DAB4"/>
<feature type="coiled-coil region" evidence="1">
    <location>
        <begin position="29"/>
        <end position="63"/>
    </location>
</feature>
<evidence type="ECO:0000256" key="1">
    <source>
        <dbReference type="SAM" id="Coils"/>
    </source>
</evidence>
<protein>
    <submittedName>
        <fullName evidence="3">Putative disease resistance protein</fullName>
    </submittedName>
</protein>
<dbReference type="Pfam" id="PF14299">
    <property type="entry name" value="PP2"/>
    <property type="match status" value="1"/>
</dbReference>
<dbReference type="GO" id="GO:0030246">
    <property type="term" value="F:carbohydrate binding"/>
    <property type="evidence" value="ECO:0007669"/>
    <property type="project" value="InterPro"/>
</dbReference>
<dbReference type="PANTHER" id="PTHR48478">
    <property type="entry name" value="LECTIN-LIKE"/>
    <property type="match status" value="1"/>
</dbReference>